<dbReference type="PANTHER" id="PTHR38776:SF1">
    <property type="entry name" value="MLTA-INTERACTING PROTEIN-RELATED"/>
    <property type="match status" value="1"/>
</dbReference>
<keyword evidence="3" id="KW-0732">Signal</keyword>
<dbReference type="Pfam" id="PF06629">
    <property type="entry name" value="MipA"/>
    <property type="match status" value="1"/>
</dbReference>
<comment type="subcellular location">
    <subcellularLocation>
        <location evidence="1">Cell outer membrane</location>
    </subcellularLocation>
</comment>
<dbReference type="PANTHER" id="PTHR38776">
    <property type="entry name" value="MLTA-INTERACTING PROTEIN-RELATED"/>
    <property type="match status" value="1"/>
</dbReference>
<name>A0ABN0XFD1_9ALTE</name>
<evidence type="ECO:0000256" key="2">
    <source>
        <dbReference type="ARBA" id="ARBA00005722"/>
    </source>
</evidence>
<evidence type="ECO:0000256" key="1">
    <source>
        <dbReference type="ARBA" id="ARBA00004442"/>
    </source>
</evidence>
<reference evidence="6 7" key="1">
    <citation type="journal article" date="2019" name="Int. J. Syst. Evol. Microbiol.">
        <title>The Global Catalogue of Microorganisms (GCM) 10K type strain sequencing project: providing services to taxonomists for standard genome sequencing and annotation.</title>
        <authorList>
            <consortium name="The Broad Institute Genomics Platform"/>
            <consortium name="The Broad Institute Genome Sequencing Center for Infectious Disease"/>
            <person name="Wu L."/>
            <person name="Ma J."/>
        </authorList>
    </citation>
    <scope>NUCLEOTIDE SEQUENCE [LARGE SCALE GENOMIC DNA]</scope>
    <source>
        <strain evidence="6 7">JCM 13378</strain>
    </source>
</reference>
<organism evidence="6 7">
    <name type="scientific">Bowmanella denitrificans</name>
    <dbReference type="NCBI Taxonomy" id="366582"/>
    <lineage>
        <taxon>Bacteria</taxon>
        <taxon>Pseudomonadati</taxon>
        <taxon>Pseudomonadota</taxon>
        <taxon>Gammaproteobacteria</taxon>
        <taxon>Alteromonadales</taxon>
        <taxon>Alteromonadaceae</taxon>
        <taxon>Bowmanella</taxon>
    </lineage>
</organism>
<sequence length="259" mass="29843">MLADDKSESESNWNWQVSLGLSAWQEKSLLKDAPGNSALPVLPTLQFDVSYKNFFLETPSRRISSLSSYALWGYHIYQDEVWQVDAIWGSYMPFLDESGYTQHGFDVNEALRGISERQSDGSIGVRLQRFEDNQHFSVELVRDLDNAYRDFLLQTYYNYIIQARNWDIQLTLGLNLYSSALVDYYFGIRPHEVTPDRPLYKGKAAYRLHLGVSTLYPINEDWLLELGFGMNHYSKGVSDSPIVESSLEALGMVNVRYVF</sequence>
<keyword evidence="4" id="KW-0472">Membrane</keyword>
<keyword evidence="5" id="KW-0998">Cell outer membrane</keyword>
<keyword evidence="7" id="KW-1185">Reference proteome</keyword>
<comment type="caution">
    <text evidence="6">The sequence shown here is derived from an EMBL/GenBank/DDBJ whole genome shotgun (WGS) entry which is preliminary data.</text>
</comment>
<evidence type="ECO:0000256" key="5">
    <source>
        <dbReference type="ARBA" id="ARBA00023237"/>
    </source>
</evidence>
<evidence type="ECO:0000313" key="6">
    <source>
        <dbReference type="EMBL" id="GAA0362703.1"/>
    </source>
</evidence>
<accession>A0ABN0XFD1</accession>
<protein>
    <submittedName>
        <fullName evidence="6">Uncharacterized protein</fullName>
    </submittedName>
</protein>
<proteinExistence type="inferred from homology"/>
<gene>
    <name evidence="6" type="ORF">GCM10009092_28880</name>
</gene>
<comment type="similarity">
    <text evidence="2">Belongs to the MipA/OmpV family.</text>
</comment>
<evidence type="ECO:0000256" key="3">
    <source>
        <dbReference type="ARBA" id="ARBA00022729"/>
    </source>
</evidence>
<dbReference type="Proteomes" id="UP001501757">
    <property type="component" value="Unassembled WGS sequence"/>
</dbReference>
<evidence type="ECO:0000313" key="7">
    <source>
        <dbReference type="Proteomes" id="UP001501757"/>
    </source>
</evidence>
<evidence type="ECO:0000256" key="4">
    <source>
        <dbReference type="ARBA" id="ARBA00023136"/>
    </source>
</evidence>
<dbReference type="EMBL" id="BAAAEI010000015">
    <property type="protein sequence ID" value="GAA0362703.1"/>
    <property type="molecule type" value="Genomic_DNA"/>
</dbReference>
<dbReference type="InterPro" id="IPR010583">
    <property type="entry name" value="MipA"/>
</dbReference>